<name>A0ACB9TVS4_HOLOL</name>
<evidence type="ECO:0000313" key="1">
    <source>
        <dbReference type="EMBL" id="KAI4470961.1"/>
    </source>
</evidence>
<dbReference type="Proteomes" id="UP001056778">
    <property type="component" value="Chromosome 1"/>
</dbReference>
<reference evidence="1" key="1">
    <citation type="submission" date="2022-04" db="EMBL/GenBank/DDBJ databases">
        <title>Chromosome-scale genome assembly of Holotrichia oblita Faldermann.</title>
        <authorList>
            <person name="Rongchong L."/>
        </authorList>
    </citation>
    <scope>NUCLEOTIDE SEQUENCE</scope>
    <source>
        <strain evidence="1">81SQS9</strain>
    </source>
</reference>
<proteinExistence type="predicted"/>
<comment type="caution">
    <text evidence="1">The sequence shown here is derived from an EMBL/GenBank/DDBJ whole genome shotgun (WGS) entry which is preliminary data.</text>
</comment>
<keyword evidence="2" id="KW-1185">Reference proteome</keyword>
<sequence>MVRYVNLQEQKSTTFREDVKASAVLTLPYAPFIIRGLSKIFKELDLRIVYSSETSLRSFIDIPKDKIQPLEKSDIYEINCKDCNQKYIGQPTRVVSTRFKEHMNEDDFPSSDTLNWADGILLVYSITDRRSFAYVKKVSASFTDNDVPIYLVANKNDMVHLRQVSAEEGTILAREMDCGFSEVAAAEQVAPIASVFQDLCRAVLAARRKSKHSLLERMLGAKGSNIKLYARGKSDSALPKD</sequence>
<evidence type="ECO:0000313" key="2">
    <source>
        <dbReference type="Proteomes" id="UP001056778"/>
    </source>
</evidence>
<protein>
    <submittedName>
        <fullName evidence="1">Ras-like family member 11</fullName>
    </submittedName>
</protein>
<dbReference type="EMBL" id="CM043015">
    <property type="protein sequence ID" value="KAI4470961.1"/>
    <property type="molecule type" value="Genomic_DNA"/>
</dbReference>
<organism evidence="1 2">
    <name type="scientific">Holotrichia oblita</name>
    <name type="common">Chafer beetle</name>
    <dbReference type="NCBI Taxonomy" id="644536"/>
    <lineage>
        <taxon>Eukaryota</taxon>
        <taxon>Metazoa</taxon>
        <taxon>Ecdysozoa</taxon>
        <taxon>Arthropoda</taxon>
        <taxon>Hexapoda</taxon>
        <taxon>Insecta</taxon>
        <taxon>Pterygota</taxon>
        <taxon>Neoptera</taxon>
        <taxon>Endopterygota</taxon>
        <taxon>Coleoptera</taxon>
        <taxon>Polyphaga</taxon>
        <taxon>Scarabaeiformia</taxon>
        <taxon>Scarabaeidae</taxon>
        <taxon>Melolonthinae</taxon>
        <taxon>Holotrichia</taxon>
    </lineage>
</organism>
<gene>
    <name evidence="1" type="ORF">MML48_1g05842</name>
</gene>
<accession>A0ACB9TVS4</accession>